<evidence type="ECO:0000313" key="3">
    <source>
        <dbReference type="Proteomes" id="UP000067711"/>
    </source>
</evidence>
<keyword evidence="1" id="KW-0472">Membrane</keyword>
<evidence type="ECO:0000256" key="1">
    <source>
        <dbReference type="SAM" id="Phobius"/>
    </source>
</evidence>
<dbReference type="Proteomes" id="UP000067711">
    <property type="component" value="Chromosome 1"/>
</dbReference>
<protein>
    <submittedName>
        <fullName evidence="2">Uncharacterized protein</fullName>
    </submittedName>
</protein>
<name>A0A1B4FYA1_9BURK</name>
<dbReference type="AlphaFoldDB" id="A0A1B4FYA1"/>
<proteinExistence type="predicted"/>
<feature type="transmembrane region" description="Helical" evidence="1">
    <location>
        <begin position="46"/>
        <end position="66"/>
    </location>
</feature>
<reference evidence="2 3" key="1">
    <citation type="submission" date="2015-12" db="EMBL/GenBank/DDBJ databases">
        <title>Diversity of Burkholderia near neighbor genomes.</title>
        <authorList>
            <person name="Sahl J."/>
            <person name="Wagner D."/>
            <person name="Keim P."/>
        </authorList>
    </citation>
    <scope>NUCLEOTIDE SEQUENCE [LARGE SCALE GENOMIC DNA]</scope>
    <source>
        <strain evidence="2 3">BDU8</strain>
    </source>
</reference>
<dbReference type="RefSeq" id="WP_038748602.1">
    <property type="nucleotide sequence ID" value="NZ_CP013389.1"/>
</dbReference>
<dbReference type="EMBL" id="CP013389">
    <property type="protein sequence ID" value="AOJ08673.1"/>
    <property type="molecule type" value="Genomic_DNA"/>
</dbReference>
<keyword evidence="1" id="KW-0812">Transmembrane</keyword>
<evidence type="ECO:0000313" key="2">
    <source>
        <dbReference type="EMBL" id="AOJ08673.1"/>
    </source>
</evidence>
<sequence length="81" mass="8868">MSLTDLITGHDGKLSHAKLWPNIASAVATGMFIYQGIRNQLTFDTWLIYLGCVGGYSAVIQALAAWRGRPSKERANDDSNL</sequence>
<organism evidence="2 3">
    <name type="scientific">Burkholderia mayonis</name>
    <dbReference type="NCBI Taxonomy" id="1385591"/>
    <lineage>
        <taxon>Bacteria</taxon>
        <taxon>Pseudomonadati</taxon>
        <taxon>Pseudomonadota</taxon>
        <taxon>Betaproteobacteria</taxon>
        <taxon>Burkholderiales</taxon>
        <taxon>Burkholderiaceae</taxon>
        <taxon>Burkholderia</taxon>
        <taxon>pseudomallei group</taxon>
    </lineage>
</organism>
<accession>A0A1B4FYA1</accession>
<gene>
    <name evidence="2" type="ORF">WS71_14710</name>
</gene>
<keyword evidence="1" id="KW-1133">Transmembrane helix</keyword>